<dbReference type="CDD" id="cd00412">
    <property type="entry name" value="pyrophosphatase"/>
    <property type="match status" value="1"/>
</dbReference>
<dbReference type="PROSITE" id="PS00387">
    <property type="entry name" value="PPASE"/>
    <property type="match status" value="1"/>
</dbReference>
<keyword evidence="5" id="KW-0378">Hydrolase</keyword>
<proteinExistence type="inferred from homology"/>
<dbReference type="PANTHER" id="PTHR10286">
    <property type="entry name" value="INORGANIC PYROPHOSPHATASE"/>
    <property type="match status" value="1"/>
</dbReference>
<evidence type="ECO:0000256" key="3">
    <source>
        <dbReference type="ARBA" id="ARBA00012146"/>
    </source>
</evidence>
<dbReference type="InterPro" id="IPR008162">
    <property type="entry name" value="Pyrophosphatase"/>
</dbReference>
<dbReference type="Gene3D" id="3.90.80.10">
    <property type="entry name" value="Inorganic pyrophosphatase"/>
    <property type="match status" value="1"/>
</dbReference>
<dbReference type="FunFam" id="3.90.80.10:FF:000007">
    <property type="entry name" value="Inorganic pyrophosphatase, mitochondrial"/>
    <property type="match status" value="1"/>
</dbReference>
<dbReference type="SUPFAM" id="SSF50324">
    <property type="entry name" value="Inorganic pyrophosphatase"/>
    <property type="match status" value="1"/>
</dbReference>
<comment type="cofactor">
    <cofactor evidence="1">
        <name>Mg(2+)</name>
        <dbReference type="ChEBI" id="CHEBI:18420"/>
    </cofactor>
</comment>
<sequence length="301" mass="34070">MFACLTKEAGKCSRRLFSTIQKGRKYTKEFQTYLIDDSGRPASFFHDVPLDLNPKISTASMVIEIPRYSQAKFEISKELPWNPITQDTKKGKLRYVNNIFPFKGYPFNYGAFPQTWEDPTFEALGNKELYGDDDPLDVLELGSTVGKLGEIKTVKVLGALAMIDEGELDWKIITINLKDPMAKALTDINDVSTVMPGSLNAIRIWFKDYKRPTGKPENTFAFDGRYLGRKDAVSVIEQCNKRWSALVSGKTTLKGKKLPQILNSTIRESIGFRNRTEFHIEAYSSENGVPKPDSTVFYYGN</sequence>
<comment type="similarity">
    <text evidence="2">Belongs to the PPase family.</text>
</comment>
<dbReference type="Pfam" id="PF00719">
    <property type="entry name" value="Pyrophosphatase"/>
    <property type="match status" value="1"/>
</dbReference>
<evidence type="ECO:0000256" key="4">
    <source>
        <dbReference type="ARBA" id="ARBA00022723"/>
    </source>
</evidence>
<evidence type="ECO:0000256" key="2">
    <source>
        <dbReference type="ARBA" id="ARBA00006220"/>
    </source>
</evidence>
<accession>A0A7D9CWU5</accession>
<keyword evidence="6" id="KW-0460">Magnesium</keyword>
<dbReference type="InterPro" id="IPR036649">
    <property type="entry name" value="Pyrophosphatase_sf"/>
</dbReference>
<evidence type="ECO:0000313" key="9">
    <source>
        <dbReference type="Proteomes" id="UP000478008"/>
    </source>
</evidence>
<evidence type="ECO:0000256" key="7">
    <source>
        <dbReference type="ARBA" id="ARBA00032535"/>
    </source>
</evidence>
<dbReference type="GO" id="GO:0006796">
    <property type="term" value="P:phosphate-containing compound metabolic process"/>
    <property type="evidence" value="ECO:0007669"/>
    <property type="project" value="InterPro"/>
</dbReference>
<keyword evidence="9" id="KW-1185">Reference proteome</keyword>
<keyword evidence="4" id="KW-0479">Metal-binding</keyword>
<name>A0A7D9CWU5_DEKBR</name>
<evidence type="ECO:0000313" key="8">
    <source>
        <dbReference type="EMBL" id="VUG17396.1"/>
    </source>
</evidence>
<dbReference type="GO" id="GO:0004427">
    <property type="term" value="F:inorganic diphosphate phosphatase activity"/>
    <property type="evidence" value="ECO:0007669"/>
    <property type="project" value="UniProtKB-EC"/>
</dbReference>
<dbReference type="EC" id="3.6.1.1" evidence="3"/>
<dbReference type="AlphaFoldDB" id="A0A7D9CWU5"/>
<organism evidence="8 9">
    <name type="scientific">Dekkera bruxellensis</name>
    <name type="common">Brettanomyces custersii</name>
    <dbReference type="NCBI Taxonomy" id="5007"/>
    <lineage>
        <taxon>Eukaryota</taxon>
        <taxon>Fungi</taxon>
        <taxon>Dikarya</taxon>
        <taxon>Ascomycota</taxon>
        <taxon>Saccharomycotina</taxon>
        <taxon>Pichiomycetes</taxon>
        <taxon>Pichiales</taxon>
        <taxon>Pichiaceae</taxon>
        <taxon>Brettanomyces</taxon>
    </lineage>
</organism>
<reference evidence="8 9" key="1">
    <citation type="submission" date="2019-07" db="EMBL/GenBank/DDBJ databases">
        <authorList>
            <person name="Friedrich A."/>
            <person name="Schacherer J."/>
        </authorList>
    </citation>
    <scope>NUCLEOTIDE SEQUENCE [LARGE SCALE GENOMIC DNA]</scope>
</reference>
<dbReference type="GO" id="GO:0005737">
    <property type="term" value="C:cytoplasm"/>
    <property type="evidence" value="ECO:0007669"/>
    <property type="project" value="InterPro"/>
</dbReference>
<protein>
    <recommendedName>
        <fullName evidence="3">inorganic diphosphatase</fullName>
        <ecNumber evidence="3">3.6.1.1</ecNumber>
    </recommendedName>
    <alternativeName>
        <fullName evidence="7">Pyrophosphate phospho-hydrolase</fullName>
    </alternativeName>
</protein>
<gene>
    <name evidence="8" type="primary">PPA2</name>
    <name evidence="8" type="ORF">DEBR0S2_06150G</name>
</gene>
<evidence type="ECO:0000256" key="5">
    <source>
        <dbReference type="ARBA" id="ARBA00022801"/>
    </source>
</evidence>
<dbReference type="Proteomes" id="UP000478008">
    <property type="component" value="Unassembled WGS sequence"/>
</dbReference>
<dbReference type="GO" id="GO:0000287">
    <property type="term" value="F:magnesium ion binding"/>
    <property type="evidence" value="ECO:0007669"/>
    <property type="project" value="InterPro"/>
</dbReference>
<evidence type="ECO:0000256" key="1">
    <source>
        <dbReference type="ARBA" id="ARBA00001946"/>
    </source>
</evidence>
<evidence type="ECO:0000256" key="6">
    <source>
        <dbReference type="ARBA" id="ARBA00022842"/>
    </source>
</evidence>
<dbReference type="EMBL" id="CABFWN010000002">
    <property type="protein sequence ID" value="VUG17396.1"/>
    <property type="molecule type" value="Genomic_DNA"/>
</dbReference>